<evidence type="ECO:0000256" key="1">
    <source>
        <dbReference type="SAM" id="Phobius"/>
    </source>
</evidence>
<accession>A0A8H7RX65</accession>
<dbReference type="EMBL" id="JAEPRB010000217">
    <property type="protein sequence ID" value="KAG2218674.1"/>
    <property type="molecule type" value="Genomic_DNA"/>
</dbReference>
<feature type="transmembrane region" description="Helical" evidence="1">
    <location>
        <begin position="95"/>
        <end position="113"/>
    </location>
</feature>
<gene>
    <name evidence="2" type="ORF">INT45_007843</name>
</gene>
<reference evidence="2 3" key="1">
    <citation type="submission" date="2020-12" db="EMBL/GenBank/DDBJ databases">
        <title>Metabolic potential, ecology and presence of endohyphal bacteria is reflected in genomic diversity of Mucoromycotina.</title>
        <authorList>
            <person name="Muszewska A."/>
            <person name="Okrasinska A."/>
            <person name="Steczkiewicz K."/>
            <person name="Drgas O."/>
            <person name="Orlowska M."/>
            <person name="Perlinska-Lenart U."/>
            <person name="Aleksandrzak-Piekarczyk T."/>
            <person name="Szatraj K."/>
            <person name="Zielenkiewicz U."/>
            <person name="Pilsyk S."/>
            <person name="Malc E."/>
            <person name="Mieczkowski P."/>
            <person name="Kruszewska J.S."/>
            <person name="Biernat P."/>
            <person name="Pawlowska J."/>
        </authorList>
    </citation>
    <scope>NUCLEOTIDE SEQUENCE [LARGE SCALE GENOMIC DNA]</scope>
    <source>
        <strain evidence="2 3">CBS 142.35</strain>
    </source>
</reference>
<comment type="caution">
    <text evidence="2">The sequence shown here is derived from an EMBL/GenBank/DDBJ whole genome shotgun (WGS) entry which is preliminary data.</text>
</comment>
<name>A0A8H7RX65_9FUNG</name>
<proteinExistence type="predicted"/>
<evidence type="ECO:0000313" key="2">
    <source>
        <dbReference type="EMBL" id="KAG2218674.1"/>
    </source>
</evidence>
<keyword evidence="1" id="KW-0812">Transmembrane</keyword>
<keyword evidence="3" id="KW-1185">Reference proteome</keyword>
<evidence type="ECO:0000313" key="3">
    <source>
        <dbReference type="Proteomes" id="UP000646827"/>
    </source>
</evidence>
<keyword evidence="1" id="KW-1133">Transmembrane helix</keyword>
<dbReference type="AlphaFoldDB" id="A0A8H7RX65"/>
<organism evidence="2 3">
    <name type="scientific">Circinella minor</name>
    <dbReference type="NCBI Taxonomy" id="1195481"/>
    <lineage>
        <taxon>Eukaryota</taxon>
        <taxon>Fungi</taxon>
        <taxon>Fungi incertae sedis</taxon>
        <taxon>Mucoromycota</taxon>
        <taxon>Mucoromycotina</taxon>
        <taxon>Mucoromycetes</taxon>
        <taxon>Mucorales</taxon>
        <taxon>Lichtheimiaceae</taxon>
        <taxon>Circinella</taxon>
    </lineage>
</organism>
<sequence length="121" mass="13586">MYLMSVTPTLPTVITISDSEEEAGEELEAAAVVENNDEEIEAEVSDEWQTQIDAEAHIARLRRELDAEYNSYSSLLRLDKVNKVAKSTTIQAKGLLFLVGLAYFCTISVYIIFRHEDALKS</sequence>
<protein>
    <submittedName>
        <fullName evidence="2">Uncharacterized protein</fullName>
    </submittedName>
</protein>
<keyword evidence="1" id="KW-0472">Membrane</keyword>
<dbReference type="Proteomes" id="UP000646827">
    <property type="component" value="Unassembled WGS sequence"/>
</dbReference>